<dbReference type="Pfam" id="PF11709">
    <property type="entry name" value="Mit_ribos_Mrp51"/>
    <property type="match status" value="1"/>
</dbReference>
<feature type="compositionally biased region" description="Polar residues" evidence="1">
    <location>
        <begin position="387"/>
        <end position="403"/>
    </location>
</feature>
<dbReference type="AlphaFoldDB" id="A0A9P7EQS2"/>
<keyword evidence="3" id="KW-1185">Reference proteome</keyword>
<dbReference type="PANTHER" id="PTHR28058">
    <property type="entry name" value="37S RIBOSOMAL PROTEIN MRP51, MITOCHONDRIAL"/>
    <property type="match status" value="1"/>
</dbReference>
<feature type="region of interest" description="Disordered" evidence="1">
    <location>
        <begin position="88"/>
        <end position="119"/>
    </location>
</feature>
<evidence type="ECO:0000313" key="3">
    <source>
        <dbReference type="Proteomes" id="UP000807769"/>
    </source>
</evidence>
<evidence type="ECO:0000313" key="2">
    <source>
        <dbReference type="EMBL" id="KAG1827495.1"/>
    </source>
</evidence>
<dbReference type="EMBL" id="JABBWG010000001">
    <property type="protein sequence ID" value="KAG1827495.1"/>
    <property type="molecule type" value="Genomic_DNA"/>
</dbReference>
<reference evidence="2" key="1">
    <citation type="journal article" date="2020" name="New Phytol.">
        <title>Comparative genomics reveals dynamic genome evolution in host specialist ectomycorrhizal fungi.</title>
        <authorList>
            <person name="Lofgren L.A."/>
            <person name="Nguyen N.H."/>
            <person name="Vilgalys R."/>
            <person name="Ruytinx J."/>
            <person name="Liao H.L."/>
            <person name="Branco S."/>
            <person name="Kuo A."/>
            <person name="LaButti K."/>
            <person name="Lipzen A."/>
            <person name="Andreopoulos W."/>
            <person name="Pangilinan J."/>
            <person name="Riley R."/>
            <person name="Hundley H."/>
            <person name="Na H."/>
            <person name="Barry K."/>
            <person name="Grigoriev I.V."/>
            <person name="Stajich J.E."/>
            <person name="Kennedy P.G."/>
        </authorList>
    </citation>
    <scope>NUCLEOTIDE SEQUENCE</scope>
    <source>
        <strain evidence="2">MN1</strain>
    </source>
</reference>
<organism evidence="2 3">
    <name type="scientific">Suillus subaureus</name>
    <dbReference type="NCBI Taxonomy" id="48587"/>
    <lineage>
        <taxon>Eukaryota</taxon>
        <taxon>Fungi</taxon>
        <taxon>Dikarya</taxon>
        <taxon>Basidiomycota</taxon>
        <taxon>Agaricomycotina</taxon>
        <taxon>Agaricomycetes</taxon>
        <taxon>Agaricomycetidae</taxon>
        <taxon>Boletales</taxon>
        <taxon>Suillineae</taxon>
        <taxon>Suillaceae</taxon>
        <taxon>Suillus</taxon>
    </lineage>
</organism>
<accession>A0A9P7EQS2</accession>
<dbReference type="OrthoDB" id="2735536at2759"/>
<feature type="compositionally biased region" description="Basic and acidic residues" evidence="1">
    <location>
        <begin position="165"/>
        <end position="185"/>
    </location>
</feature>
<protein>
    <submittedName>
        <fullName evidence="2">Uncharacterized protein</fullName>
    </submittedName>
</protein>
<comment type="caution">
    <text evidence="2">The sequence shown here is derived from an EMBL/GenBank/DDBJ whole genome shotgun (WGS) entry which is preliminary data.</text>
</comment>
<proteinExistence type="predicted"/>
<dbReference type="GeneID" id="64633143"/>
<dbReference type="RefSeq" id="XP_041200342.1">
    <property type="nucleotide sequence ID" value="XM_041339127.1"/>
</dbReference>
<feature type="region of interest" description="Disordered" evidence="1">
    <location>
        <begin position="165"/>
        <end position="203"/>
    </location>
</feature>
<dbReference type="PANTHER" id="PTHR28058:SF1">
    <property type="entry name" value="SMALL RIBOSOMAL SUBUNIT PROTEIN BS1M"/>
    <property type="match status" value="1"/>
</dbReference>
<name>A0A9P7EQS2_9AGAM</name>
<dbReference type="InterPro" id="IPR016712">
    <property type="entry name" value="Rbsml_bS1m-like"/>
</dbReference>
<gene>
    <name evidence="2" type="ORF">BJ212DRAFT_1474642</name>
</gene>
<sequence length="427" mass="48211">MASAVQSPFATLLKRSKFSSFDPRIAQVYTTHGGDAHRGNWGFKRPLPIRRRGAYITVKAVDSLEQQTEWNSAEPQAMWMKNWDELQVNPTSEESRRAPSEASGDMLDSEYAPTQTDPKCWRSSAVPNIHAMSNLEFKKCVAHIRRKREHFFEYQEMKAEALKKQKEMKGMEEEASKEMRTDSSKESFTSKGSFKGKKAPPEKLRTDYSLNDFAKWESEGIREHPRSRSLESVPHRSAGLHYSHFSALQTYLSTKEHKGRLVEEVRGERGKALYYVASYAGMGTLVQQKNKGVGNVMTWGDASKTGVTKLRPESVLLEKAPEVVYKRQGLKAAKLSMTAFANDTQSHSQSNTHRPGSLEYITAEPLSSFANHTPHPKRSARFDNLVRKSTQPLPRAPSETTLDFLQGILRKQNPGTNGKGDLEEEKS</sequence>
<evidence type="ECO:0000256" key="1">
    <source>
        <dbReference type="SAM" id="MobiDB-lite"/>
    </source>
</evidence>
<feature type="region of interest" description="Disordered" evidence="1">
    <location>
        <begin position="368"/>
        <end position="427"/>
    </location>
</feature>
<dbReference type="Proteomes" id="UP000807769">
    <property type="component" value="Unassembled WGS sequence"/>
</dbReference>